<gene>
    <name evidence="2" type="ORF">UFOVP1220_8</name>
    <name evidence="1" type="ORF">UFOVP490_7</name>
</gene>
<evidence type="ECO:0000313" key="2">
    <source>
        <dbReference type="EMBL" id="CAB4191105.1"/>
    </source>
</evidence>
<protein>
    <submittedName>
        <fullName evidence="2">Uncharacterized protein</fullName>
    </submittedName>
</protein>
<accession>A0A6J5RF90</accession>
<dbReference type="EMBL" id="LR797161">
    <property type="protein sequence ID" value="CAB4191105.1"/>
    <property type="molecule type" value="Genomic_DNA"/>
</dbReference>
<name>A0A6J5RF90_9CAUD</name>
<proteinExistence type="predicted"/>
<organism evidence="2">
    <name type="scientific">uncultured Caudovirales phage</name>
    <dbReference type="NCBI Taxonomy" id="2100421"/>
    <lineage>
        <taxon>Viruses</taxon>
        <taxon>Duplodnaviria</taxon>
        <taxon>Heunggongvirae</taxon>
        <taxon>Uroviricota</taxon>
        <taxon>Caudoviricetes</taxon>
        <taxon>Peduoviridae</taxon>
        <taxon>Maltschvirus</taxon>
        <taxon>Maltschvirus maltsch</taxon>
    </lineage>
</organism>
<dbReference type="EMBL" id="LR796448">
    <property type="protein sequence ID" value="CAB4145428.1"/>
    <property type="molecule type" value="Genomic_DNA"/>
</dbReference>
<sequence>MTLWNPVWSIQIDDVEYSNVTLANLTIQSGRTDIYSQAIAGYLNIQLINLDQSAITAEINSSITVFLENSAGTPVAIFGGSITDLLISVNSSGAVALTQTISIVALGALSRLPKVLTEGVLTQDYDGNQIATILDGILYGAWNAVPAALTWAAYNPTANWTQAENSGIGEIDTGNYELTARSASVATAYDLVSALATSGLGYLYEDSQGRINYADSTHRGTYLGTYGYTEVSANQAFASGLEIATRAGDVRNYVTLTYNNGAQVTDSDATSIALYGKLAQNIDTSLKHTYDATNQAAFYLDLRAYPQANFNSIAFPLGSPEIDDADRDALISVFMGLPVNVVDLPINMGSNFQGFVEGWAFQAGYNSLTVSLYLTPIAYSLQAFTWNAVPVVEKWNTINPTLDWLNATIVA</sequence>
<reference evidence="2" key="1">
    <citation type="submission" date="2020-05" db="EMBL/GenBank/DDBJ databases">
        <authorList>
            <person name="Chiriac C."/>
            <person name="Salcher M."/>
            <person name="Ghai R."/>
            <person name="Kavagutti S V."/>
        </authorList>
    </citation>
    <scope>NUCLEOTIDE SEQUENCE</scope>
</reference>
<evidence type="ECO:0000313" key="1">
    <source>
        <dbReference type="EMBL" id="CAB4145428.1"/>
    </source>
</evidence>